<organism evidence="6 7">
    <name type="scientific">Spirosoma liriopis</name>
    <dbReference type="NCBI Taxonomy" id="2937440"/>
    <lineage>
        <taxon>Bacteria</taxon>
        <taxon>Pseudomonadati</taxon>
        <taxon>Bacteroidota</taxon>
        <taxon>Cytophagia</taxon>
        <taxon>Cytophagales</taxon>
        <taxon>Cytophagaceae</taxon>
        <taxon>Spirosoma</taxon>
    </lineage>
</organism>
<proteinExistence type="predicted"/>
<dbReference type="Pfam" id="PF17210">
    <property type="entry name" value="SdrD_B"/>
    <property type="match status" value="1"/>
</dbReference>
<dbReference type="EMBL" id="JALPRF010000001">
    <property type="protein sequence ID" value="MCK8491239.1"/>
    <property type="molecule type" value="Genomic_DNA"/>
</dbReference>
<comment type="subcellular location">
    <subcellularLocation>
        <location evidence="1">Secreted</location>
    </subcellularLocation>
</comment>
<dbReference type="InterPro" id="IPR001434">
    <property type="entry name" value="OmcB-like_DUF11"/>
</dbReference>
<evidence type="ECO:0000256" key="1">
    <source>
        <dbReference type="ARBA" id="ARBA00004613"/>
    </source>
</evidence>
<evidence type="ECO:0000313" key="6">
    <source>
        <dbReference type="EMBL" id="MCK8491239.1"/>
    </source>
</evidence>
<evidence type="ECO:0000313" key="7">
    <source>
        <dbReference type="Proteomes" id="UP001202180"/>
    </source>
</evidence>
<dbReference type="NCBIfam" id="TIGR04131">
    <property type="entry name" value="Bac_Flav_CTERM"/>
    <property type="match status" value="1"/>
</dbReference>
<dbReference type="InterPro" id="IPR047589">
    <property type="entry name" value="DUF11_rpt"/>
</dbReference>
<dbReference type="InterPro" id="IPR007110">
    <property type="entry name" value="Ig-like_dom"/>
</dbReference>
<dbReference type="InterPro" id="IPR013783">
    <property type="entry name" value="Ig-like_fold"/>
</dbReference>
<evidence type="ECO:0000256" key="2">
    <source>
        <dbReference type="ARBA" id="ARBA00022525"/>
    </source>
</evidence>
<keyword evidence="2" id="KW-0964">Secreted</keyword>
<dbReference type="PROSITE" id="PS50835">
    <property type="entry name" value="IG_LIKE"/>
    <property type="match status" value="1"/>
</dbReference>
<dbReference type="Pfam" id="PF13585">
    <property type="entry name" value="CHU_C"/>
    <property type="match status" value="1"/>
</dbReference>
<dbReference type="InterPro" id="IPR044023">
    <property type="entry name" value="Ig_7"/>
</dbReference>
<keyword evidence="7" id="KW-1185">Reference proteome</keyword>
<feature type="compositionally biased region" description="Polar residues" evidence="4">
    <location>
        <begin position="2917"/>
        <end position="2926"/>
    </location>
</feature>
<dbReference type="InterPro" id="IPR033764">
    <property type="entry name" value="Sdr_B"/>
</dbReference>
<gene>
    <name evidence="6" type="ORF">M0L20_05200</name>
</gene>
<feature type="region of interest" description="Disordered" evidence="4">
    <location>
        <begin position="2904"/>
        <end position="2926"/>
    </location>
</feature>
<evidence type="ECO:0000256" key="4">
    <source>
        <dbReference type="SAM" id="MobiDB-lite"/>
    </source>
</evidence>
<dbReference type="PANTHER" id="PTHR34819">
    <property type="entry name" value="LARGE CYSTEINE-RICH PERIPLASMIC PROTEIN OMCB"/>
    <property type="match status" value="1"/>
</dbReference>
<protein>
    <submittedName>
        <fullName evidence="6">Gliding motility-associated C-terminal domain-containing protein</fullName>
    </submittedName>
</protein>
<feature type="domain" description="Ig-like" evidence="5">
    <location>
        <begin position="687"/>
        <end position="790"/>
    </location>
</feature>
<dbReference type="Pfam" id="PF19081">
    <property type="entry name" value="Ig_7"/>
    <property type="match status" value="3"/>
</dbReference>
<dbReference type="Proteomes" id="UP001202180">
    <property type="component" value="Unassembled WGS sequence"/>
</dbReference>
<sequence length="3197" mass="331905">MKVISTLQSTCPVILSGQLSRLFLRFASSKNSVVRSIGLLTSLFPQQKAIRPAIDGYNDLPCRTVAVLKPAEVIDKIQPYCADGDPPGCSAQDNFHTPPDGLTYFPHQVFTSLRGQPMDERTLLNQSYCITAKQIDSYELYRSAGAVKRSRQLNLTKSISPLVAFARFMRQPRQLASYAFSLIAFFLLSSVSLQAQPTTVDLSVSTKISKQNPTLGEPVTYTVIVRNAIGSANATNVIVKNQLPAGGVSYVAGSSSLVRGRGNYDAATGIWSVGAIAPNDSAVLTLQATVLGRGVWFNTAEVVSADQRDVDSQPNNASLTEDDYEAVCFSVPILWYAGDEFVVSVPSGYKNIVWYRNDSNVTTISADLAVVNADSSLSIKSPGSYRFSTTLNGCSALNCCNIDVIQGVYGSLGDLVFADTNKDGLQQTGESGIAGVKVVLLDSNNQPLKTTTTNANGIYAFSELTPSVPYSVSFVAPAGYQFTGSSSIDGVDDTKNSDVNPVTGQTRSVTLAVGEVNNNLDAGLYSSCPTDYSLVASANASICSGDSIKLTATSLPGAKICWFLTPTDENPLAIVDNGDLVTFKPTVTTTYYVEASINGCYSARKPVTITVNVVPTPTIQASIKNACPAQTVNLANVVVSNSNPAFTYEWYTNVNRSQTTRVADPTNVGAGTYYLFARSTDGCYSSPAVLTVDLVNCGCPNLAEVKISSGTAACSVNPVSLTATISGSVTTVGWTSNGTGTFNTATGLTTTYTPSAADVASGTVLITATTNDPDGPGGVCSASTSSFILKIGKLPDAPTRVTADDTLVCQGGETKLVGFASGARINWYDESNTLLMTTESGSKFTVRPTKVGLNTYYAEAVTADNCVSATRTSVVVRVAACQADLAVVTKITTAGPYSVGQKITYSITASNNGPATGTDVKVQQLLPSALTFAGATPADSYNQSTGIWTIGTLTAGSSRTLYLEATINSTASTRTTATISGSNNDPNYRQNDTSSVGIPTNQCGIQAPTIVGAVPVICTGDVTTLQASGCGSGTVRWSDGQTGATISVKPTVTTTYSASCVVNSCVSDASNLVTVTIRDPQQPVLTASAGTVCAGSSVTLTASGCAGGTIEWSEGPQTGASIVVKPYTRTTYTAQCRVGNCLSNPAVQTIDIVTEVGLPTITASQATVCPGETVTLTVAGCVGTPIWSSTTATTSSIVVTPSIGNNSYSVYCRNGACISKTSNVYTITVAPLTVPTISADVDSTCAKGKVTLTATGCTGTVIWSTKQTGTSIIVYPEASTSYYALCKVGNNCLSESSKSVTVTVASPSAPIVSASSLSVCSGNTVTLRAIGCGGTVKWYGADRIGASVDIRPAATQEYYATCTVGNCESAASNKVRITVATSGVAAPTVRASTLATCSGSVVSLTATGCAGEVVWSDGQVGGVVSVTATTTNKSFYAVCRTGTQCASGSSNVINLNVTPTPTPTITASQTAICPGGEVKLSVNNCQGTPHWSTGETTSSITVTPKATTAYTVYCQEGTCRSQESTSAIVTVIPVAVPTITASATAIESTGTVTLTATGCTGEVIWSANDINGNNKGAVLVVRPDGTQTYYAQCKLNDCLSDASISITISPNKGDCVTKAGTLTAVSPTVCVATSSTVTVAATPGTGLVKPTGYSVLYVLTKGTELVITQTAATPSFNVPAQAADYTIHTLVYNATVGDKNYLDLSAIKLGVTTGADVKRLIADQKICADLDLLGAKVSVKAVSPPVLSASPSTTVCYGAQVTLTATGCEGGTVTWSDGLTGQSIKKTVTSGFSTTATCTQNGCVSAPSAILSLTITTPAIPVIVANTPAVCTSETVSLTATGCAGGTYIWSDPASTTGTVLTVTPTATTQYRVKCKLGECESDWSAYNTITVGAPAAPTATIVNAGVSTSICAGSSVTLRADGCQATSEVVWSTGQVGRLITIVPTATASYTARCRNSSICSSASSNAVTVSVSLAVLPPTVLDRTNTCPATTVNLITAVTSKVTTTGGIFEYYTDASLTSVSKVASASAVGTGTYYVVEKTVGGCYSQPVAIHVQVISCQGQTPCDPQNPATADAGVDASICAAKTYQLAGKMGGAGKVAQWTTSGSGTFTNPFALDAVYNASANDVAAGKVTLTLSVSTNNASCPVASDQLVLTIQGSSTVPVVSILGSTKLCAGDSVTLKAPDGATGYKWNTNATTQNIVVRTSGRYSVQVLDAGGCSSVKSADVVVEVAAPLVPPLVNNLRNACPAKVVDLTKALSSTSAGSSYIYRTCACTASNLVLRPDSVGQGTYWVVERNATGCLSAPSRIEVKVFNCAADTLDTDVSIAKTVNKPAVKRGETVTYTITVTNNGKYTARNIDVQDALPKGLELVLGSTPNYTLSNDIITRRIDSLPAGKSESITFSARLLTKEKVVNTAKITYLDNKDLNLANNTSSVTVQDTSTTKASIIGLAKAVVGTPVNIADSLIAVRYGFVIKNFGDDTLKNVLVTDDLAYAFSPNQIQSVTISSTNTDFSLKQNPAFTGRGDNTHLFDSTSYLAPGRTQTFFLDVTVRRVVGDTTRTFRNIASASALSSGVKVEDLSVNGGDVDPDNDGNPTNNTGFTVFTLGAPQLNGPGIGVALAVINVRLQPDSSYNVTYKATVKNVGSTPLYGVSLVDSLSKTFASPASYSVVGTPIVGANSTLVANTAFNGNTATDLLTRTSYLNIGVQDTVLITVNVKPNRAVQPFYSSVVGRGRTADSSRTVTDISNDGFDPNPQGAVATAVRFNLPSALIGVAKWVGTPALVQAGIYDIPYIIRLSNMGREPLYKVQVVDNLSQTFGRGALIIDNIIPVSTDAGLVGNPSYTGQGVLTNMLIDSLSSLPVGASRQLGFTVRVNVKNADTLTFYNRAYTVAQTEQGLAVADTSTSGLNPDPANTLDPRNSNIPTPVSLDRLSTGSYIGVAMAVADTSRQPNGSYNVTYQIVVQNFGYDTLTQVSLSDSLVKVFNSQTGARYSVVRTPFSSSTGSRLKLNDRFDGNAQALLVIGDDTSVLLPRQTDTIRIVVNVASNGTTTTFFNSVYAQALSRTGIVSDVSTNGLIPDLNGNNNPTDDNEREATPLTLPVDNSTVFIPEGFSPNGDGINDLFIIRGLQGLTISLEVYNRWGNLVYQNQDYLNDWDGKANTGLMLGSDADGLPDGTYYYMIRTSDGRQFVRYLTINR</sequence>
<dbReference type="RefSeq" id="WP_248475986.1">
    <property type="nucleotide sequence ID" value="NZ_JALPRF010000001.1"/>
</dbReference>
<evidence type="ECO:0000259" key="5">
    <source>
        <dbReference type="PROSITE" id="PS50835"/>
    </source>
</evidence>
<dbReference type="SUPFAM" id="SSF117074">
    <property type="entry name" value="Hypothetical protein PA1324"/>
    <property type="match status" value="1"/>
</dbReference>
<comment type="caution">
    <text evidence="6">The sequence shown here is derived from an EMBL/GenBank/DDBJ whole genome shotgun (WGS) entry which is preliminary data.</text>
</comment>
<dbReference type="Gene3D" id="2.60.40.10">
    <property type="entry name" value="Immunoglobulins"/>
    <property type="match status" value="4"/>
</dbReference>
<evidence type="ECO:0000256" key="3">
    <source>
        <dbReference type="ARBA" id="ARBA00022729"/>
    </source>
</evidence>
<reference evidence="6 7" key="1">
    <citation type="submission" date="2022-04" db="EMBL/GenBank/DDBJ databases">
        <title>Spirosoma sp. strain RP8 genome sequencing and assembly.</title>
        <authorList>
            <person name="Jung Y."/>
        </authorList>
    </citation>
    <scope>NUCLEOTIDE SEQUENCE [LARGE SCALE GENOMIC DNA]</scope>
    <source>
        <strain evidence="6 7">RP8</strain>
    </source>
</reference>
<keyword evidence="3" id="KW-0732">Signal</keyword>
<dbReference type="Pfam" id="PF01345">
    <property type="entry name" value="DUF11"/>
    <property type="match status" value="3"/>
</dbReference>
<accession>A0ABT0HGF8</accession>
<dbReference type="PANTHER" id="PTHR34819:SF3">
    <property type="entry name" value="CELL SURFACE PROTEIN"/>
    <property type="match status" value="1"/>
</dbReference>
<dbReference type="InterPro" id="IPR026341">
    <property type="entry name" value="T9SS_type_B"/>
</dbReference>
<dbReference type="NCBIfam" id="TIGR01451">
    <property type="entry name" value="B_ant_repeat"/>
    <property type="match status" value="3"/>
</dbReference>
<dbReference type="InterPro" id="IPR051172">
    <property type="entry name" value="Chlamydia_OmcB"/>
</dbReference>
<name>A0ABT0HGF8_9BACT</name>